<feature type="region of interest" description="Disordered" evidence="1">
    <location>
        <begin position="218"/>
        <end position="237"/>
    </location>
</feature>
<dbReference type="EMBL" id="JAJAUY010000132">
    <property type="protein sequence ID" value="MCB5182550.1"/>
    <property type="molecule type" value="Genomic_DNA"/>
</dbReference>
<keyword evidence="3" id="KW-1185">Reference proteome</keyword>
<evidence type="ECO:0000313" key="3">
    <source>
        <dbReference type="Proteomes" id="UP001199054"/>
    </source>
</evidence>
<organism evidence="2 3">
    <name type="scientific">Streptomyces antimicrobicus</name>
    <dbReference type="NCBI Taxonomy" id="2883108"/>
    <lineage>
        <taxon>Bacteria</taxon>
        <taxon>Bacillati</taxon>
        <taxon>Actinomycetota</taxon>
        <taxon>Actinomycetes</taxon>
        <taxon>Kitasatosporales</taxon>
        <taxon>Streptomycetaceae</taxon>
        <taxon>Streptomyces</taxon>
    </lineage>
</organism>
<feature type="compositionally biased region" description="Pro residues" evidence="1">
    <location>
        <begin position="222"/>
        <end position="237"/>
    </location>
</feature>
<gene>
    <name evidence="2" type="ORF">LG632_24645</name>
</gene>
<reference evidence="2 3" key="1">
    <citation type="submission" date="2021-10" db="EMBL/GenBank/DDBJ databases">
        <title>Streptomyces sp. strain SMC 277, a novel streptomycete isolated from soil.</title>
        <authorList>
            <person name="Chanama M."/>
        </authorList>
    </citation>
    <scope>NUCLEOTIDE SEQUENCE [LARGE SCALE GENOMIC DNA]</scope>
    <source>
        <strain evidence="2 3">SMC 277</strain>
    </source>
</reference>
<evidence type="ECO:0008006" key="4">
    <source>
        <dbReference type="Google" id="ProtNLM"/>
    </source>
</evidence>
<sequence length="237" mass="24900">MRNRVNALLCTLAVLGVLVGGWSLYGSYGRWQDRQQSRAAVEERCGGLVDASAVLRLSGGVDRVDPAGSTGRGVDLSRRTSSCLLDTVREVDGDRRTTRHFSLTVQVRPDPLGARIGADQVGKDEPFTSRGMREREDATARLDLPNRLPLGDGTLGDHGLRSVSVVAPCRTPSSTGATSVLVTAASGESAEAGEAELRSLGRLARDAAVAAARRLGCESAPPALPARLPLPPLDLGP</sequence>
<feature type="non-terminal residue" evidence="2">
    <location>
        <position position="237"/>
    </location>
</feature>
<accession>A0ABS8BD51</accession>
<dbReference type="Proteomes" id="UP001199054">
    <property type="component" value="Unassembled WGS sequence"/>
</dbReference>
<evidence type="ECO:0000313" key="2">
    <source>
        <dbReference type="EMBL" id="MCB5182550.1"/>
    </source>
</evidence>
<protein>
    <recommendedName>
        <fullName evidence="4">Flp pilus-assembly TadG-like N-terminal domain-containing protein</fullName>
    </recommendedName>
</protein>
<evidence type="ECO:0000256" key="1">
    <source>
        <dbReference type="SAM" id="MobiDB-lite"/>
    </source>
</evidence>
<comment type="caution">
    <text evidence="2">The sequence shown here is derived from an EMBL/GenBank/DDBJ whole genome shotgun (WGS) entry which is preliminary data.</text>
</comment>
<name>A0ABS8BD51_9ACTN</name>
<proteinExistence type="predicted"/>